<dbReference type="Pfam" id="PF17802">
    <property type="entry name" value="SpaA"/>
    <property type="match status" value="1"/>
</dbReference>
<dbReference type="InterPro" id="IPR013783">
    <property type="entry name" value="Ig-like_fold"/>
</dbReference>
<dbReference type="InterPro" id="IPR048834">
    <property type="entry name" value="SpaA_pre-album"/>
</dbReference>
<keyword evidence="3" id="KW-0732">Signal</keyword>
<proteinExistence type="predicted"/>
<dbReference type="Pfam" id="PF25549">
    <property type="entry name" value="DUF7927"/>
    <property type="match status" value="1"/>
</dbReference>
<sequence length="1234" mass="130150">MLTMFRSNVALGLVFALSLLTGVMPSQAQQNVDVDPTIVVSDETIEPAENEQPVDEPTSDELSQAESEEPVSEPASDEISSEPEGSAILSEPEGPEDSSASVSTGDVEAGLFALPTGRNYLTWKVTDAGGIPVGGSTVTVGGPRAGPTSWTTGTANVADCTVDPCHPSSMDQNPAPGVFAVPFLIREGESYATRHDISANSRYRIRPVGSINGYGWTTSTATWIEIPGSGNSPSGWPTNGPWVFTDLKVAPRSQTNICTAATNEYYTLRRNSSTSSSTAILKATHNAAETAINTTTTQVPNSSVTLSANQTGNALGVTPTGIFYFAGQDANGRNVTTYRFDPSVDAAPYPVFTMDMLSPTAGYVVAGDATIYQGREEFYYAYFSSSNENINGRSALRMHVYRYSAGNGDRTGEVAHVDVERPANFTTNANEMNGDFAFDGANNLQFIMSDTNGGYTVSGSVEGVALQQIPGSHTLAEVPTIIGSANAGRLPNGQREAVNGVTYTQSGRAIIQQGALNSFADPTSMNILSSRTTLSGGGAFVDLASCAEPTTISVQKYVDGDRFQAGDQFVLNAARTAGGTTTPFTSATTTGNEQGLQKEQIGPFAMIFDGTFTASETISQNAGSYQTTWACYVGGSQTPFIDGSGRSLSFELNTTTSTQLVPGENINCIFTNKALTPNLSVDKSSSPESGTTVNPDGIVTYTLTFDNTSGTAAATVNHVDHLKDVLDDAVFVNGTDVVPAPVITASGTPPLTTSWDATSQQLAITGIVPVGEVRTISFPVRVKANADNAAARENADQPLAGYWMRNYVTPAGENPPATCEDDSALCTQHPIPAWTVSKDSLPADDSLVHSGDTVHYRVTVSKLNGGAGNWALDDVVVTDDMTDVLKVGSWAPDAEIRSGALPIGIYLYDSAGNRQTHCTEETSCVTDPVLQAGGGTAPYFDSTWTLTTSEFDMPANIVRAEVWYSVTVGNAPTIDGQWEPEEIQWGTTFLNAATADSTSQPPQQCETGVPGSFNSDECQVEHRIQNGFFTIRKDGVSVDGVEQGLSGHAFEIRDDSGGTMSAAVPAAMCTEQNWIDAGFTGTVPTVPWNVDPSDYPGSPTDCAYLYATDSPAQQGAWRSQNLPAGTYWLLETRAPADHQLLAEPVKFTVADADGEGRLTVYDREGNPAETCGSDGVACVDGDGWLMIIQDPRMIALPLTGGLGINALLSGSALIIIITAVGAGLFIRRRNSVSS</sequence>
<keyword evidence="2" id="KW-1133">Transmembrane helix</keyword>
<evidence type="ECO:0000256" key="2">
    <source>
        <dbReference type="SAM" id="Phobius"/>
    </source>
</evidence>
<dbReference type="Gene3D" id="2.60.40.10">
    <property type="entry name" value="Immunoglobulins"/>
    <property type="match status" value="1"/>
</dbReference>
<feature type="chain" id="PRO_5045716860" evidence="3">
    <location>
        <begin position="29"/>
        <end position="1234"/>
    </location>
</feature>
<evidence type="ECO:0000256" key="1">
    <source>
        <dbReference type="SAM" id="MobiDB-lite"/>
    </source>
</evidence>
<protein>
    <submittedName>
        <fullName evidence="7">DUF11 domain-containing protein</fullName>
    </submittedName>
</protein>
<keyword evidence="8" id="KW-1185">Reference proteome</keyword>
<evidence type="ECO:0000259" key="4">
    <source>
        <dbReference type="Pfam" id="PF17802"/>
    </source>
</evidence>
<gene>
    <name evidence="7" type="ORF">JVW63_09635</name>
</gene>
<organism evidence="7 8">
    <name type="scientific">Flaviflexus equikiangi</name>
    <dbReference type="NCBI Taxonomy" id="2758573"/>
    <lineage>
        <taxon>Bacteria</taxon>
        <taxon>Bacillati</taxon>
        <taxon>Actinomycetota</taxon>
        <taxon>Actinomycetes</taxon>
        <taxon>Actinomycetales</taxon>
        <taxon>Actinomycetaceae</taxon>
        <taxon>Flaviflexus</taxon>
    </lineage>
</organism>
<evidence type="ECO:0000256" key="3">
    <source>
        <dbReference type="SAM" id="SignalP"/>
    </source>
</evidence>
<comment type="caution">
    <text evidence="7">The sequence shown here is derived from an EMBL/GenBank/DDBJ whole genome shotgun (WGS) entry which is preliminary data.</text>
</comment>
<keyword evidence="2" id="KW-0472">Membrane</keyword>
<feature type="domain" description="SpaA-like prealbumin fold" evidence="4">
    <location>
        <begin position="1112"/>
        <end position="1161"/>
    </location>
</feature>
<dbReference type="EMBL" id="JAFFJS010000006">
    <property type="protein sequence ID" value="MBM9433953.1"/>
    <property type="molecule type" value="Genomic_DNA"/>
</dbReference>
<keyword evidence="2" id="KW-0812">Transmembrane</keyword>
<feature type="domain" description="DUF7927" evidence="6">
    <location>
        <begin position="679"/>
        <end position="831"/>
    </location>
</feature>
<dbReference type="RefSeq" id="WP_187997033.1">
    <property type="nucleotide sequence ID" value="NZ_JACEXG010000006.1"/>
</dbReference>
<feature type="compositionally biased region" description="Acidic residues" evidence="1">
    <location>
        <begin position="66"/>
        <end position="81"/>
    </location>
</feature>
<feature type="domain" description="SpaA-like prealbumin fold" evidence="5">
    <location>
        <begin position="551"/>
        <end position="673"/>
    </location>
</feature>
<feature type="signal peptide" evidence="3">
    <location>
        <begin position="1"/>
        <end position="28"/>
    </location>
</feature>
<feature type="region of interest" description="Disordered" evidence="1">
    <location>
        <begin position="44"/>
        <end position="104"/>
    </location>
</feature>
<dbReference type="InterPro" id="IPR041033">
    <property type="entry name" value="SpaA_PFL_dom_1"/>
</dbReference>
<name>A0ABS2THX4_9ACTO</name>
<evidence type="ECO:0000259" key="5">
    <source>
        <dbReference type="Pfam" id="PF20674"/>
    </source>
</evidence>
<dbReference type="InterPro" id="IPR057687">
    <property type="entry name" value="DUF7927"/>
</dbReference>
<dbReference type="Proteomes" id="UP000705983">
    <property type="component" value="Unassembled WGS sequence"/>
</dbReference>
<feature type="compositionally biased region" description="Acidic residues" evidence="1">
    <location>
        <begin position="44"/>
        <end position="59"/>
    </location>
</feature>
<reference evidence="8" key="1">
    <citation type="submission" date="2021-02" db="EMBL/GenBank/DDBJ databases">
        <title>Leucobacter sp. CX169.</title>
        <authorList>
            <person name="Cheng Y."/>
        </authorList>
    </citation>
    <scope>NUCLEOTIDE SEQUENCE [LARGE SCALE GENOMIC DNA]</scope>
    <source>
        <strain evidence="8">JY899</strain>
    </source>
</reference>
<evidence type="ECO:0000259" key="6">
    <source>
        <dbReference type="Pfam" id="PF25549"/>
    </source>
</evidence>
<dbReference type="Pfam" id="PF20674">
    <property type="entry name" value="SpaA_3"/>
    <property type="match status" value="1"/>
</dbReference>
<evidence type="ECO:0000313" key="8">
    <source>
        <dbReference type="Proteomes" id="UP000705983"/>
    </source>
</evidence>
<accession>A0ABS2THX4</accession>
<feature type="transmembrane region" description="Helical" evidence="2">
    <location>
        <begin position="1202"/>
        <end position="1226"/>
    </location>
</feature>
<evidence type="ECO:0000313" key="7">
    <source>
        <dbReference type="EMBL" id="MBM9433953.1"/>
    </source>
</evidence>